<dbReference type="AlphaFoldDB" id="A0A4C1VM97"/>
<name>A0A4C1VM97_EUMVA</name>
<gene>
    <name evidence="1" type="ORF">EVAR_95624_1</name>
</gene>
<reference evidence="1 2" key="1">
    <citation type="journal article" date="2019" name="Commun. Biol.">
        <title>The bagworm genome reveals a unique fibroin gene that provides high tensile strength.</title>
        <authorList>
            <person name="Kono N."/>
            <person name="Nakamura H."/>
            <person name="Ohtoshi R."/>
            <person name="Tomita M."/>
            <person name="Numata K."/>
            <person name="Arakawa K."/>
        </authorList>
    </citation>
    <scope>NUCLEOTIDE SEQUENCE [LARGE SCALE GENOMIC DNA]</scope>
</reference>
<evidence type="ECO:0000313" key="1">
    <source>
        <dbReference type="EMBL" id="GBP39004.1"/>
    </source>
</evidence>
<dbReference type="Proteomes" id="UP000299102">
    <property type="component" value="Unassembled WGS sequence"/>
</dbReference>
<organism evidence="1 2">
    <name type="scientific">Eumeta variegata</name>
    <name type="common">Bagworm moth</name>
    <name type="synonym">Eumeta japonica</name>
    <dbReference type="NCBI Taxonomy" id="151549"/>
    <lineage>
        <taxon>Eukaryota</taxon>
        <taxon>Metazoa</taxon>
        <taxon>Ecdysozoa</taxon>
        <taxon>Arthropoda</taxon>
        <taxon>Hexapoda</taxon>
        <taxon>Insecta</taxon>
        <taxon>Pterygota</taxon>
        <taxon>Neoptera</taxon>
        <taxon>Endopterygota</taxon>
        <taxon>Lepidoptera</taxon>
        <taxon>Glossata</taxon>
        <taxon>Ditrysia</taxon>
        <taxon>Tineoidea</taxon>
        <taxon>Psychidae</taxon>
        <taxon>Oiketicinae</taxon>
        <taxon>Eumeta</taxon>
    </lineage>
</organism>
<protein>
    <submittedName>
        <fullName evidence="1">Uncharacterized protein</fullName>
    </submittedName>
</protein>
<keyword evidence="2" id="KW-1185">Reference proteome</keyword>
<comment type="caution">
    <text evidence="1">The sequence shown here is derived from an EMBL/GenBank/DDBJ whole genome shotgun (WGS) entry which is preliminary data.</text>
</comment>
<proteinExistence type="predicted"/>
<dbReference type="EMBL" id="BGZK01000357">
    <property type="protein sequence ID" value="GBP39004.1"/>
    <property type="molecule type" value="Genomic_DNA"/>
</dbReference>
<accession>A0A4C1VM97</accession>
<evidence type="ECO:0000313" key="2">
    <source>
        <dbReference type="Proteomes" id="UP000299102"/>
    </source>
</evidence>
<sequence>MLAAPQFGVVRAIRKHLAGYIQPPVISDTGSVEPGIAFPEKQRRPASLEVSILYRFRIVRTTKVSMGDIASRPVCDFALYIRRTSRADRLRRDKKLPALRLRREDFMPSTSEY</sequence>